<protein>
    <recommendedName>
        <fullName evidence="3">DUF2934 domain-containing protein</fullName>
    </recommendedName>
</protein>
<gene>
    <name evidence="1" type="ORF">ABID26_005704</name>
</gene>
<evidence type="ECO:0000313" key="1">
    <source>
        <dbReference type="EMBL" id="MET3596286.1"/>
    </source>
</evidence>
<keyword evidence="2" id="KW-1185">Reference proteome</keyword>
<accession>A0ABV2I089</accession>
<name>A0ABV2I089_9HYPH</name>
<dbReference type="EMBL" id="JBEPLM010000014">
    <property type="protein sequence ID" value="MET3596286.1"/>
    <property type="molecule type" value="Genomic_DNA"/>
</dbReference>
<proteinExistence type="predicted"/>
<evidence type="ECO:0008006" key="3">
    <source>
        <dbReference type="Google" id="ProtNLM"/>
    </source>
</evidence>
<organism evidence="1 2">
    <name type="scientific">Mesorhizobium shonense</name>
    <dbReference type="NCBI Taxonomy" id="1209948"/>
    <lineage>
        <taxon>Bacteria</taxon>
        <taxon>Pseudomonadati</taxon>
        <taxon>Pseudomonadota</taxon>
        <taxon>Alphaproteobacteria</taxon>
        <taxon>Hyphomicrobiales</taxon>
        <taxon>Phyllobacteriaceae</taxon>
        <taxon>Mesorhizobium</taxon>
    </lineage>
</organism>
<reference evidence="1 2" key="1">
    <citation type="submission" date="2024-06" db="EMBL/GenBank/DDBJ databases">
        <title>Genomic Encyclopedia of Type Strains, Phase IV (KMG-IV): sequencing the most valuable type-strain genomes for metagenomic binning, comparative biology and taxonomic classification.</title>
        <authorList>
            <person name="Goeker M."/>
        </authorList>
    </citation>
    <scope>NUCLEOTIDE SEQUENCE [LARGE SCALE GENOMIC DNA]</scope>
    <source>
        <strain evidence="1 2">DSM 29846</strain>
    </source>
</reference>
<dbReference type="Proteomes" id="UP001549036">
    <property type="component" value="Unassembled WGS sequence"/>
</dbReference>
<comment type="caution">
    <text evidence="1">The sequence shown here is derived from an EMBL/GenBank/DDBJ whole genome shotgun (WGS) entry which is preliminary data.</text>
</comment>
<sequence length="93" mass="10850">MQYAFTYRPDLLYAQRKSAGGKGVSRERDVHMWREAGKLAASGDYEGWLAIESELRSRGFPRAKLLFDNDRVREKLDDICRRAREQRADANRT</sequence>
<evidence type="ECO:0000313" key="2">
    <source>
        <dbReference type="Proteomes" id="UP001549036"/>
    </source>
</evidence>